<proteinExistence type="predicted"/>
<feature type="region of interest" description="Disordered" evidence="1">
    <location>
        <begin position="96"/>
        <end position="118"/>
    </location>
</feature>
<protein>
    <submittedName>
        <fullName evidence="2">Putative E4</fullName>
    </submittedName>
</protein>
<evidence type="ECO:0000256" key="1">
    <source>
        <dbReference type="SAM" id="MobiDB-lite"/>
    </source>
</evidence>
<name>X4YXP2_9ADEN</name>
<evidence type="ECO:0000313" key="3">
    <source>
        <dbReference type="Proteomes" id="UP000315897"/>
    </source>
</evidence>
<sequence>MPLPVNTTSVPISGCKSVLSFVTTAKPCPALRVSMLFLTSNGESYANSNCPFATCKGALGFTVKFPDSFSTVSPPPTLSETSPLVMVIGSASLSDRTPGGKFLNPSEETKGGVRKGIF</sequence>
<reference evidence="2 3" key="1">
    <citation type="journal article" date="2014" name="PLoS ONE">
        <title>Full genome virus detection in fecal samples using sensitive nucleic acid preparation, deep sequencing, and a novel iterative sequence classification algorithm.</title>
        <authorList>
            <person name="Cotten M."/>
            <person name="Oude Munnink B."/>
            <person name="Canuti M."/>
            <person name="Deijs M."/>
            <person name="Watson S.J."/>
            <person name="Kellam P."/>
            <person name="van der Hoek L."/>
        </authorList>
    </citation>
    <scope>NUCLEOTIDE SEQUENCE [LARGE SCALE GENOMIC DNA]</scope>
    <source>
        <strain evidence="2">Adenovirus_Amsterdam_1995</strain>
    </source>
</reference>
<dbReference type="EMBL" id="KJ194501">
    <property type="protein sequence ID" value="AHV83685.1"/>
    <property type="molecule type" value="Genomic_DNA"/>
</dbReference>
<dbReference type="Proteomes" id="UP000315897">
    <property type="component" value="Segment"/>
</dbReference>
<accession>X4YXP2</accession>
<evidence type="ECO:0000313" key="2">
    <source>
        <dbReference type="EMBL" id="AHV83685.1"/>
    </source>
</evidence>
<organism evidence="2 3">
    <name type="scientific">Human mastadenovirus D</name>
    <dbReference type="NCBI Taxonomy" id="130310"/>
    <lineage>
        <taxon>Viruses</taxon>
        <taxon>Varidnaviria</taxon>
        <taxon>Bamfordvirae</taxon>
        <taxon>Preplasmiviricota</taxon>
        <taxon>Polisuviricotina</taxon>
        <taxon>Pharingeaviricetes</taxon>
        <taxon>Rowavirales</taxon>
        <taxon>Adenoviridae</taxon>
        <taxon>Mastadenovirus</taxon>
        <taxon>Mastadenovirus dominans</taxon>
    </lineage>
</organism>